<dbReference type="Proteomes" id="UP000278062">
    <property type="component" value="Unassembled WGS sequence"/>
</dbReference>
<dbReference type="GO" id="GO:0016874">
    <property type="term" value="F:ligase activity"/>
    <property type="evidence" value="ECO:0007669"/>
    <property type="project" value="UniProtKB-KW"/>
</dbReference>
<evidence type="ECO:0000313" key="2">
    <source>
        <dbReference type="EMBL" id="RMN94918.1"/>
    </source>
</evidence>
<proteinExistence type="predicted"/>
<organism evidence="2 3">
    <name type="scientific">Pseudomonas syringae pv. apii</name>
    <dbReference type="NCBI Taxonomy" id="81036"/>
    <lineage>
        <taxon>Bacteria</taxon>
        <taxon>Pseudomonadati</taxon>
        <taxon>Pseudomonadota</taxon>
        <taxon>Gammaproteobacteria</taxon>
        <taxon>Pseudomonadales</taxon>
        <taxon>Pseudomonadaceae</taxon>
        <taxon>Pseudomonas</taxon>
    </lineage>
</organism>
<dbReference type="InterPro" id="IPR042099">
    <property type="entry name" value="ANL_N_sf"/>
</dbReference>
<gene>
    <name evidence="2" type="ORF">ALQ49_100305</name>
</gene>
<name>A0A3M3RER2_9PSED</name>
<dbReference type="SUPFAM" id="SSF56801">
    <property type="entry name" value="Acetyl-CoA synthetase-like"/>
    <property type="match status" value="1"/>
</dbReference>
<evidence type="ECO:0000259" key="1">
    <source>
        <dbReference type="Pfam" id="PF00501"/>
    </source>
</evidence>
<protein>
    <submittedName>
        <fullName evidence="2">Long-chain-fatty-acid--CoA ligase</fullName>
    </submittedName>
</protein>
<dbReference type="Gene3D" id="3.40.50.12780">
    <property type="entry name" value="N-terminal domain of ligase-like"/>
    <property type="match status" value="1"/>
</dbReference>
<keyword evidence="2" id="KW-0436">Ligase</keyword>
<evidence type="ECO:0000313" key="3">
    <source>
        <dbReference type="Proteomes" id="UP000278062"/>
    </source>
</evidence>
<accession>A0A3M3RER2</accession>
<dbReference type="Pfam" id="PF00501">
    <property type="entry name" value="AMP-binding"/>
    <property type="match status" value="1"/>
</dbReference>
<feature type="domain" description="AMP-dependent synthetase/ligase" evidence="1">
    <location>
        <begin position="100"/>
        <end position="398"/>
    </location>
</feature>
<dbReference type="AlphaFoldDB" id="A0A3M3RER2"/>
<comment type="caution">
    <text evidence="2">The sequence shown here is derived from an EMBL/GenBank/DDBJ whole genome shotgun (WGS) entry which is preliminary data.</text>
</comment>
<dbReference type="InterPro" id="IPR000873">
    <property type="entry name" value="AMP-dep_synth/lig_dom"/>
</dbReference>
<dbReference type="EMBL" id="RBPL01000081">
    <property type="protein sequence ID" value="RMN94918.1"/>
    <property type="molecule type" value="Genomic_DNA"/>
</dbReference>
<reference evidence="2 3" key="1">
    <citation type="submission" date="2018-08" db="EMBL/GenBank/DDBJ databases">
        <title>Recombination of ecologically and evolutionarily significant loci maintains genetic cohesion in the Pseudomonas syringae species complex.</title>
        <authorList>
            <person name="Dillon M."/>
            <person name="Thakur S."/>
            <person name="Almeida R.N.D."/>
            <person name="Weir B.S."/>
            <person name="Guttman D.S."/>
        </authorList>
    </citation>
    <scope>NUCLEOTIDE SEQUENCE [LARGE SCALE GENOMIC DNA]</scope>
    <source>
        <strain evidence="2 3">1089_5</strain>
    </source>
</reference>
<sequence>MRRGRHACRGSHSSLSACFVPEYKSLNGLIIFLSADFTCCKANSGATACQQSAQLQNSSSRCNSLILMELLCWHGRCYGSIDLFSVELPMFDSLPQALLQQAQTRGDRTALRYKQFGIWQRRSWSELALEVSQLAAALKGRGFDSTHSLVMLSEARVEALLLALAAHWLGGTVSLLDPAADNRAWLAKRSLAFAVADGLEALLQLRNASPEVVVLLDKRGLGETQDINVIDYARLLSDYAADAVDPVQSPAAAFLFPSVGEPSDVQLSHTDLLAGARQLVDRHGLSARDQALAARVFAASGQARYLLTPWLVAGFCLNFPEALTTRDNDRRELGPTLVLGTRESYARLELWVRERLPLPGSISHRLYQWAMAPAPGALRRWLGYWLIRRPLLDVLGMSRLSTPLLVGDALTASSQTFFAALGIRPVAPDQDSPAQQSPAFTPPVAALMSVPS</sequence>